<dbReference type="Gene3D" id="3.30.930.10">
    <property type="entry name" value="Bira Bifunctional Protein, Domain 2"/>
    <property type="match status" value="1"/>
</dbReference>
<name>A0A846MN71_9BACT</name>
<dbReference type="FunFam" id="3.30.980.10:FF:000004">
    <property type="entry name" value="Alanine--tRNA ligase, cytoplasmic"/>
    <property type="match status" value="1"/>
</dbReference>
<dbReference type="Gene3D" id="3.10.310.40">
    <property type="match status" value="1"/>
</dbReference>
<evidence type="ECO:0000259" key="13">
    <source>
        <dbReference type="PROSITE" id="PS50860"/>
    </source>
</evidence>
<dbReference type="Gene3D" id="3.30.980.10">
    <property type="entry name" value="Threonyl-trna Synthetase, Chain A, domain 2"/>
    <property type="match status" value="1"/>
</dbReference>
<keyword evidence="15" id="KW-1185">Reference proteome</keyword>
<sequence length="879" mass="99434">MMNANEIRDKFLKFFESKGHLIVPSAPIVMKDDPTLMFMNSGMAQFKDYFLGYKTPPAPRIADTQKCLRVTGKHNDLEDVGHDTYHHTFFEMLGNWSFGDYFKKEAIEWAWELLTEVYHLPKERLYVTVFGGDPEEGLEADEEARALWKNIVPEDRILYGSKKDNFWEMGDTGPCGPCSEIHIDLRDEEEIAQLPGKALVNKDHPLVIEIWNLVFMEYERMSNGELRRLPAKHIDTGMGFERLCMVVQGKKSNYDTDLFQPVIQAVAKKSGFVYGSDAKIDVAMRVIADHVRAITFTIADGQLPGSTGAGYVIRRILRRAVRYGYTFLGFQEPFLFELVDVLASMFKDVFPEVMQQKEFVSNVIKEEERSFLRTLDTGLKRLEQYFEAHANEQVVDGKTAFELYDTFGFPIDLTALIARERNFRVDMEGFEKEMQKQKERSRNATALETGDWVVLHPGNEVDFVGYDTLSCETKLLKYRKIKEGKKTFYQLVFSRTPFYPEGGGQVGDRGVARIMGENIQIPIINTKKENDLIVHFTDDEQWLSLDDIAGKLFVLEVNKEKRLAAQRNHSATHLLHAALKKVLGEHVAQRGSLVSDEVLRFDFSHFSALTQEEIITIEKIVNEKIRENIPLDERRNVPIQEALAMGATALFGEKYGDYVRVITFDANYSRELCGGTHVQATGEIGYFVIVSESSVAAGVRRIEAYTGGQAVIYARQHIDAVQEAKRMLKAKELKKAVEQLFTEKQNLSKEIERLKAEKVSTIKKTLLDKKQEVDGVNYIVAKVELPDENALKQLAFELRNQVENLALVLGAIVGSKALLAIMLSDSLVKDKGWHAGNIVKEAAKEINGGGGGQPFFATAGGSKKEGLEQAIQKAKDLLK</sequence>
<dbReference type="GO" id="GO:0008270">
    <property type="term" value="F:zinc ion binding"/>
    <property type="evidence" value="ECO:0007669"/>
    <property type="project" value="UniProtKB-UniRule"/>
</dbReference>
<evidence type="ECO:0000256" key="6">
    <source>
        <dbReference type="ARBA" id="ARBA00022833"/>
    </source>
</evidence>
<keyword evidence="5 11" id="KW-0547">Nucleotide-binding</keyword>
<comment type="catalytic activity">
    <reaction evidence="11">
        <text>tRNA(Ala) + L-alanine + ATP = L-alanyl-tRNA(Ala) + AMP + diphosphate</text>
        <dbReference type="Rhea" id="RHEA:12540"/>
        <dbReference type="Rhea" id="RHEA-COMP:9657"/>
        <dbReference type="Rhea" id="RHEA-COMP:9923"/>
        <dbReference type="ChEBI" id="CHEBI:30616"/>
        <dbReference type="ChEBI" id="CHEBI:33019"/>
        <dbReference type="ChEBI" id="CHEBI:57972"/>
        <dbReference type="ChEBI" id="CHEBI:78442"/>
        <dbReference type="ChEBI" id="CHEBI:78497"/>
        <dbReference type="ChEBI" id="CHEBI:456215"/>
        <dbReference type="EC" id="6.1.1.7"/>
    </reaction>
</comment>
<accession>A0A846MN71</accession>
<dbReference type="Gene3D" id="2.40.30.130">
    <property type="match status" value="1"/>
</dbReference>
<feature type="binding site" evidence="11">
    <location>
        <position position="569"/>
    </location>
    <ligand>
        <name>Zn(2+)</name>
        <dbReference type="ChEBI" id="CHEBI:29105"/>
    </ligand>
</feature>
<dbReference type="PANTHER" id="PTHR11777:SF9">
    <property type="entry name" value="ALANINE--TRNA LIGASE, CYTOPLASMIC"/>
    <property type="match status" value="1"/>
</dbReference>
<dbReference type="EC" id="6.1.1.7" evidence="11"/>
<dbReference type="InterPro" id="IPR002318">
    <property type="entry name" value="Ala-tRNA-lgiase_IIc"/>
</dbReference>
<reference evidence="14 15" key="1">
    <citation type="submission" date="2020-03" db="EMBL/GenBank/DDBJ databases">
        <title>Genomic Encyclopedia of Type Strains, Phase IV (KMG-IV): sequencing the most valuable type-strain genomes for metagenomic binning, comparative biology and taxonomic classification.</title>
        <authorList>
            <person name="Goeker M."/>
        </authorList>
    </citation>
    <scope>NUCLEOTIDE SEQUENCE [LARGE SCALE GENOMIC DNA]</scope>
    <source>
        <strain evidence="14 15">DSM 5718</strain>
    </source>
</reference>
<dbReference type="CDD" id="cd00673">
    <property type="entry name" value="AlaRS_core"/>
    <property type="match status" value="1"/>
</dbReference>
<keyword evidence="12" id="KW-0175">Coiled coil</keyword>
<dbReference type="PROSITE" id="PS50860">
    <property type="entry name" value="AA_TRNA_LIGASE_II_ALA"/>
    <property type="match status" value="1"/>
</dbReference>
<keyword evidence="9 11" id="KW-0648">Protein biosynthesis</keyword>
<dbReference type="InterPro" id="IPR018163">
    <property type="entry name" value="Thr/Ala-tRNA-synth_IIc_edit"/>
</dbReference>
<dbReference type="GO" id="GO:0005524">
    <property type="term" value="F:ATP binding"/>
    <property type="evidence" value="ECO:0007669"/>
    <property type="project" value="UniProtKB-UniRule"/>
</dbReference>
<dbReference type="Pfam" id="PF02272">
    <property type="entry name" value="DHHA1"/>
    <property type="match status" value="1"/>
</dbReference>
<dbReference type="PRINTS" id="PR00980">
    <property type="entry name" value="TRNASYNTHALA"/>
</dbReference>
<comment type="subcellular location">
    <subcellularLocation>
        <location evidence="11">Cytoplasm</location>
    </subcellularLocation>
</comment>
<comment type="function">
    <text evidence="11">Catalyzes the attachment of alanine to tRNA(Ala) in a two-step reaction: alanine is first activated by ATP to form Ala-AMP and then transferred to the acceptor end of tRNA(Ala). Also edits incorrectly charged Ser-tRNA(Ala) and Gly-tRNA(Ala) via its editing domain.</text>
</comment>
<evidence type="ECO:0000256" key="10">
    <source>
        <dbReference type="ARBA" id="ARBA00023146"/>
    </source>
</evidence>
<keyword evidence="10 11" id="KW-0030">Aminoacyl-tRNA synthetase</keyword>
<dbReference type="InterPro" id="IPR050058">
    <property type="entry name" value="Ala-tRNA_ligase"/>
</dbReference>
<evidence type="ECO:0000313" key="14">
    <source>
        <dbReference type="EMBL" id="NIK72895.1"/>
    </source>
</evidence>
<evidence type="ECO:0000256" key="1">
    <source>
        <dbReference type="ARBA" id="ARBA00008226"/>
    </source>
</evidence>
<dbReference type="InterPro" id="IPR018165">
    <property type="entry name" value="Ala-tRNA-synth_IIc_core"/>
</dbReference>
<keyword evidence="2 11" id="KW-0820">tRNA-binding</keyword>
<evidence type="ECO:0000256" key="9">
    <source>
        <dbReference type="ARBA" id="ARBA00022917"/>
    </source>
</evidence>
<dbReference type="SUPFAM" id="SSF101353">
    <property type="entry name" value="Putative anticodon-binding domain of alanyl-tRNA synthetase (AlaRS)"/>
    <property type="match status" value="1"/>
</dbReference>
<evidence type="ECO:0000256" key="4">
    <source>
        <dbReference type="ARBA" id="ARBA00022723"/>
    </source>
</evidence>
<feature type="domain" description="Alanyl-transfer RNA synthetases family profile" evidence="13">
    <location>
        <begin position="2"/>
        <end position="716"/>
    </location>
</feature>
<dbReference type="Pfam" id="PF01411">
    <property type="entry name" value="tRNA-synt_2c"/>
    <property type="match status" value="1"/>
</dbReference>
<dbReference type="GO" id="GO:0006419">
    <property type="term" value="P:alanyl-tRNA aminoacylation"/>
    <property type="evidence" value="ECO:0007669"/>
    <property type="project" value="UniProtKB-UniRule"/>
</dbReference>
<evidence type="ECO:0000313" key="15">
    <source>
        <dbReference type="Proteomes" id="UP000537126"/>
    </source>
</evidence>
<dbReference type="GO" id="GO:0002161">
    <property type="term" value="F:aminoacyl-tRNA deacylase activity"/>
    <property type="evidence" value="ECO:0007669"/>
    <property type="project" value="TreeGrafter"/>
</dbReference>
<comment type="cofactor">
    <cofactor evidence="11">
        <name>Zn(2+)</name>
        <dbReference type="ChEBI" id="CHEBI:29105"/>
    </cofactor>
    <text evidence="11">Binds 1 zinc ion per subunit.</text>
</comment>
<dbReference type="FunFam" id="3.10.310.40:FF:000001">
    <property type="entry name" value="Alanine--tRNA ligase"/>
    <property type="match status" value="1"/>
</dbReference>
<dbReference type="FunFam" id="3.30.54.20:FF:000001">
    <property type="entry name" value="Alanine--tRNA ligase"/>
    <property type="match status" value="1"/>
</dbReference>
<proteinExistence type="inferred from homology"/>
<evidence type="ECO:0000256" key="5">
    <source>
        <dbReference type="ARBA" id="ARBA00022741"/>
    </source>
</evidence>
<evidence type="ECO:0000256" key="3">
    <source>
        <dbReference type="ARBA" id="ARBA00022598"/>
    </source>
</evidence>
<gene>
    <name evidence="11" type="primary">alaS</name>
    <name evidence="14" type="ORF">FHS56_000381</name>
</gene>
<dbReference type="InterPro" id="IPR045864">
    <property type="entry name" value="aa-tRNA-synth_II/BPL/LPL"/>
</dbReference>
<dbReference type="FunFam" id="3.30.930.10:FF:000011">
    <property type="entry name" value="Alanine--tRNA ligase, cytoplasmic"/>
    <property type="match status" value="1"/>
</dbReference>
<dbReference type="SUPFAM" id="SSF55681">
    <property type="entry name" value="Class II aaRS and biotin synthetases"/>
    <property type="match status" value="1"/>
</dbReference>
<dbReference type="Proteomes" id="UP000537126">
    <property type="component" value="Unassembled WGS sequence"/>
</dbReference>
<dbReference type="SUPFAM" id="SSF55186">
    <property type="entry name" value="ThrRS/AlaRS common domain"/>
    <property type="match status" value="1"/>
</dbReference>
<evidence type="ECO:0000256" key="7">
    <source>
        <dbReference type="ARBA" id="ARBA00022840"/>
    </source>
</evidence>
<feature type="binding site" evidence="11">
    <location>
        <position position="673"/>
    </location>
    <ligand>
        <name>Zn(2+)</name>
        <dbReference type="ChEBI" id="CHEBI:29105"/>
    </ligand>
</feature>
<feature type="coiled-coil region" evidence="12">
    <location>
        <begin position="730"/>
        <end position="764"/>
    </location>
</feature>
<keyword evidence="8 11" id="KW-0694">RNA-binding</keyword>
<dbReference type="Pfam" id="PF07973">
    <property type="entry name" value="tRNA_SAD"/>
    <property type="match status" value="1"/>
</dbReference>
<dbReference type="InterPro" id="IPR009000">
    <property type="entry name" value="Transl_B-barrel_sf"/>
</dbReference>
<organism evidence="14 15">
    <name type="scientific">Thermonema lapsum</name>
    <dbReference type="NCBI Taxonomy" id="28195"/>
    <lineage>
        <taxon>Bacteria</taxon>
        <taxon>Pseudomonadati</taxon>
        <taxon>Bacteroidota</taxon>
        <taxon>Cytophagia</taxon>
        <taxon>Cytophagales</taxon>
        <taxon>Thermonemataceae</taxon>
        <taxon>Thermonema</taxon>
    </lineage>
</organism>
<dbReference type="InterPro" id="IPR018162">
    <property type="entry name" value="Ala-tRNA-ligase_IIc_anticod-bd"/>
</dbReference>
<dbReference type="InterPro" id="IPR018164">
    <property type="entry name" value="Ala-tRNA-synth_IIc_N"/>
</dbReference>
<keyword evidence="11" id="KW-0963">Cytoplasm</keyword>
<keyword evidence="7 11" id="KW-0067">ATP-binding</keyword>
<dbReference type="NCBIfam" id="TIGR00344">
    <property type="entry name" value="alaS"/>
    <property type="match status" value="1"/>
</dbReference>
<dbReference type="SMART" id="SM00863">
    <property type="entry name" value="tRNA_SAD"/>
    <property type="match status" value="1"/>
</dbReference>
<dbReference type="GO" id="GO:0005737">
    <property type="term" value="C:cytoplasm"/>
    <property type="evidence" value="ECO:0007669"/>
    <property type="project" value="UniProtKB-SubCell"/>
</dbReference>
<dbReference type="EMBL" id="JAASRN010000001">
    <property type="protein sequence ID" value="NIK72895.1"/>
    <property type="molecule type" value="Genomic_DNA"/>
</dbReference>
<dbReference type="GO" id="GO:0004813">
    <property type="term" value="F:alanine-tRNA ligase activity"/>
    <property type="evidence" value="ECO:0007669"/>
    <property type="project" value="UniProtKB-UniRule"/>
</dbReference>
<comment type="caution">
    <text evidence="14">The sequence shown here is derived from an EMBL/GenBank/DDBJ whole genome shotgun (WGS) entry which is preliminary data.</text>
</comment>
<protein>
    <recommendedName>
        <fullName evidence="11">Alanine--tRNA ligase</fullName>
        <ecNumber evidence="11">6.1.1.7</ecNumber>
    </recommendedName>
    <alternativeName>
        <fullName evidence="11">Alanyl-tRNA synthetase</fullName>
        <shortName evidence="11">AlaRS</shortName>
    </alternativeName>
</protein>
<keyword evidence="6 11" id="KW-0862">Zinc</keyword>
<evidence type="ECO:0000256" key="11">
    <source>
        <dbReference type="HAMAP-Rule" id="MF_00036"/>
    </source>
</evidence>
<comment type="similarity">
    <text evidence="1 11">Belongs to the class-II aminoacyl-tRNA synthetase family.</text>
</comment>
<dbReference type="HAMAP" id="MF_00036_B">
    <property type="entry name" value="Ala_tRNA_synth_B"/>
    <property type="match status" value="1"/>
</dbReference>
<feature type="binding site" evidence="11">
    <location>
        <position position="573"/>
    </location>
    <ligand>
        <name>Zn(2+)</name>
        <dbReference type="ChEBI" id="CHEBI:29105"/>
    </ligand>
</feature>
<keyword evidence="3 11" id="KW-0436">Ligase</keyword>
<dbReference type="InterPro" id="IPR003156">
    <property type="entry name" value="DHHA1_dom"/>
</dbReference>
<dbReference type="PANTHER" id="PTHR11777">
    <property type="entry name" value="ALANYL-TRNA SYNTHETASE"/>
    <property type="match status" value="1"/>
</dbReference>
<dbReference type="Gene3D" id="3.30.54.20">
    <property type="match status" value="1"/>
</dbReference>
<feature type="binding site" evidence="11">
    <location>
        <position position="677"/>
    </location>
    <ligand>
        <name>Zn(2+)</name>
        <dbReference type="ChEBI" id="CHEBI:29105"/>
    </ligand>
</feature>
<keyword evidence="4 11" id="KW-0479">Metal-binding</keyword>
<dbReference type="SUPFAM" id="SSF50447">
    <property type="entry name" value="Translation proteins"/>
    <property type="match status" value="1"/>
</dbReference>
<comment type="domain">
    <text evidence="11">Consists of three domains; the N-terminal catalytic domain, the editing domain and the C-terminal C-Ala domain. The editing domain removes incorrectly charged amino acids, while the C-Ala domain, along with tRNA(Ala), serves as a bridge to cooperatively bring together the editing and aminoacylation centers thus stimulating deacylation of misacylated tRNAs.</text>
</comment>
<dbReference type="GO" id="GO:0000049">
    <property type="term" value="F:tRNA binding"/>
    <property type="evidence" value="ECO:0007669"/>
    <property type="project" value="UniProtKB-KW"/>
</dbReference>
<dbReference type="InterPro" id="IPR012947">
    <property type="entry name" value="tRNA_SAD"/>
</dbReference>
<dbReference type="AlphaFoldDB" id="A0A846MN71"/>
<evidence type="ECO:0000256" key="2">
    <source>
        <dbReference type="ARBA" id="ARBA00022555"/>
    </source>
</evidence>
<evidence type="ECO:0000256" key="8">
    <source>
        <dbReference type="ARBA" id="ARBA00022884"/>
    </source>
</evidence>
<dbReference type="InterPro" id="IPR023033">
    <property type="entry name" value="Ala_tRNA_ligase_euk/bac"/>
</dbReference>
<evidence type="ECO:0000256" key="12">
    <source>
        <dbReference type="SAM" id="Coils"/>
    </source>
</evidence>